<reference evidence="3" key="1">
    <citation type="journal article" date="2011" name="MBio">
        <title>Novel metabolic attributes of the genus Cyanothece, comprising a group of unicellular nitrogen-fixing Cyanobacteria.</title>
        <authorList>
            <person name="Bandyopadhyay A."/>
            <person name="Elvitigala T."/>
            <person name="Welsh E."/>
            <person name="Stockel J."/>
            <person name="Liberton M."/>
            <person name="Min H."/>
            <person name="Sherman L.A."/>
            <person name="Pakrasi H.B."/>
        </authorList>
    </citation>
    <scope>NUCLEOTIDE SEQUENCE [LARGE SCALE GENOMIC DNA]</scope>
    <source>
        <strain evidence="3">PCC 7424</strain>
        <plasmid evidence="3">pP742405</plasmid>
    </source>
</reference>
<organism evidence="2 3">
    <name type="scientific">Gloeothece citriformis (strain PCC 7424)</name>
    <name type="common">Cyanothece sp. (strain PCC 7424)</name>
    <dbReference type="NCBI Taxonomy" id="65393"/>
    <lineage>
        <taxon>Bacteria</taxon>
        <taxon>Bacillati</taxon>
        <taxon>Cyanobacteriota</taxon>
        <taxon>Cyanophyceae</taxon>
        <taxon>Oscillatoriophycideae</taxon>
        <taxon>Chroococcales</taxon>
        <taxon>Aphanothecaceae</taxon>
        <taxon>Gloeothece</taxon>
        <taxon>Gloeothece citriformis</taxon>
    </lineage>
</organism>
<dbReference type="KEGG" id="cyc:PCC7424_5612"/>
<feature type="transmembrane region" description="Helical" evidence="1">
    <location>
        <begin position="71"/>
        <end position="91"/>
    </location>
</feature>
<evidence type="ECO:0008006" key="4">
    <source>
        <dbReference type="Google" id="ProtNLM"/>
    </source>
</evidence>
<keyword evidence="1" id="KW-0812">Transmembrane</keyword>
<geneLocation type="plasmid" evidence="2 3">
    <name>pP742405</name>
</geneLocation>
<evidence type="ECO:0000313" key="3">
    <source>
        <dbReference type="Proteomes" id="UP000002384"/>
    </source>
</evidence>
<proteinExistence type="predicted"/>
<accession>B7KMZ9</accession>
<keyword evidence="2" id="KW-0614">Plasmid</keyword>
<gene>
    <name evidence="2" type="ordered locus">PCC7424_5612</name>
</gene>
<dbReference type="RefSeq" id="WP_012599404.1">
    <property type="nucleotide sequence ID" value="NC_011733.1"/>
</dbReference>
<dbReference type="EMBL" id="CP001296">
    <property type="protein sequence ID" value="ACK74171.1"/>
    <property type="molecule type" value="Genomic_DNA"/>
</dbReference>
<evidence type="ECO:0000313" key="2">
    <source>
        <dbReference type="EMBL" id="ACK74171.1"/>
    </source>
</evidence>
<keyword evidence="3" id="KW-1185">Reference proteome</keyword>
<name>B7KMZ9_GLOC7</name>
<protein>
    <recommendedName>
        <fullName evidence="4">DUF4164 domain-containing protein</fullName>
    </recommendedName>
</protein>
<dbReference type="AlphaFoldDB" id="B7KMZ9"/>
<evidence type="ECO:0000256" key="1">
    <source>
        <dbReference type="SAM" id="Phobius"/>
    </source>
</evidence>
<dbReference type="Proteomes" id="UP000002384">
    <property type="component" value="Plasmid pP742405"/>
</dbReference>
<keyword evidence="1" id="KW-1133">Transmembrane helix</keyword>
<dbReference type="OrthoDB" id="471184at2"/>
<sequence>MSQSPINVTYSLEEVLKQINQKLDNLDTKFTAKIDNLQKDVTDLKIGQARLEEKVDGLGKRLDFQEFINKGVLVGLVVAILGGAAKLFGWVGNP</sequence>
<dbReference type="HOGENOM" id="CLU_110168_1_1_3"/>
<keyword evidence="1" id="KW-0472">Membrane</keyword>